<protein>
    <submittedName>
        <fullName evidence="9">Protein MAL2-like</fullName>
    </submittedName>
</protein>
<keyword evidence="2 5" id="KW-0812">Transmembrane</keyword>
<dbReference type="KEGG" id="pmrn:116953689"/>
<evidence type="ECO:0000313" key="8">
    <source>
        <dbReference type="Proteomes" id="UP001318040"/>
    </source>
</evidence>
<evidence type="ECO:0000256" key="3">
    <source>
        <dbReference type="ARBA" id="ARBA00022989"/>
    </source>
</evidence>
<reference evidence="9" key="1">
    <citation type="submission" date="2025-08" db="UniProtKB">
        <authorList>
            <consortium name="RefSeq"/>
        </authorList>
    </citation>
    <scope>IDENTIFICATION</scope>
    <source>
        <tissue evidence="9">Sperm</tissue>
    </source>
</reference>
<evidence type="ECO:0000256" key="2">
    <source>
        <dbReference type="ARBA" id="ARBA00022692"/>
    </source>
</evidence>
<dbReference type="GO" id="GO:0042552">
    <property type="term" value="P:myelination"/>
    <property type="evidence" value="ECO:0007669"/>
    <property type="project" value="TreeGrafter"/>
</dbReference>
<evidence type="ECO:0000256" key="6">
    <source>
        <dbReference type="SAM" id="Phobius"/>
    </source>
</evidence>
<dbReference type="PROSITE" id="PS51225">
    <property type="entry name" value="MARVEL"/>
    <property type="match status" value="1"/>
</dbReference>
<dbReference type="GeneID" id="116953689"/>
<feature type="transmembrane region" description="Helical" evidence="6">
    <location>
        <begin position="126"/>
        <end position="147"/>
    </location>
</feature>
<dbReference type="AlphaFoldDB" id="A0AAJ7XD21"/>
<feature type="transmembrane region" description="Helical" evidence="6">
    <location>
        <begin position="86"/>
        <end position="105"/>
    </location>
</feature>
<dbReference type="PANTHER" id="PTHR22776:SF97">
    <property type="entry name" value="RE01453P"/>
    <property type="match status" value="1"/>
</dbReference>
<dbReference type="RefSeq" id="XP_032829956.1">
    <property type="nucleotide sequence ID" value="XM_032974065.1"/>
</dbReference>
<feature type="domain" description="MARVEL" evidence="7">
    <location>
        <begin position="20"/>
        <end position="153"/>
    </location>
</feature>
<dbReference type="Proteomes" id="UP001318040">
    <property type="component" value="Chromosome 3"/>
</dbReference>
<dbReference type="PRINTS" id="PR01884">
    <property type="entry name" value="MALPROTEIN"/>
</dbReference>
<dbReference type="InterPro" id="IPR013295">
    <property type="entry name" value="MAL"/>
</dbReference>
<feature type="transmembrane region" description="Helical" evidence="6">
    <location>
        <begin position="57"/>
        <end position="80"/>
    </location>
</feature>
<evidence type="ECO:0000313" key="9">
    <source>
        <dbReference type="RefSeq" id="XP_032829956.1"/>
    </source>
</evidence>
<name>A0AAJ7XD21_PETMA</name>
<evidence type="ECO:0000259" key="7">
    <source>
        <dbReference type="PROSITE" id="PS51225"/>
    </source>
</evidence>
<dbReference type="GO" id="GO:0019911">
    <property type="term" value="F:structural constituent of myelin sheath"/>
    <property type="evidence" value="ECO:0007669"/>
    <property type="project" value="TreeGrafter"/>
</dbReference>
<proteinExistence type="predicted"/>
<gene>
    <name evidence="9" type="primary">LOC116953689</name>
</gene>
<dbReference type="PANTHER" id="PTHR22776">
    <property type="entry name" value="MARVEL-CONTAINING POTENTIAL LIPID RAFT-ASSOCIATED PROTEIN"/>
    <property type="match status" value="1"/>
</dbReference>
<sequence>MLLPFSISVSPKLPLGTNELFRRTSGLVIIPQLVLGLLVCLLVAGTGIPHEARLSQGWVMFVSVTVFLCSMAQLTLYLLAIPEQTIAWVCLETAYYGAAFALYFSAATLQANFTASGSSQDLRLRLNTAATVFIFAVVTLYGFSFLISLKRWKDTTAGTGAIKAASQASESPDKP</sequence>
<evidence type="ECO:0000256" key="1">
    <source>
        <dbReference type="ARBA" id="ARBA00004141"/>
    </source>
</evidence>
<comment type="subcellular location">
    <subcellularLocation>
        <location evidence="1">Membrane</location>
        <topology evidence="1">Multi-pass membrane protein</topology>
    </subcellularLocation>
</comment>
<evidence type="ECO:0000256" key="5">
    <source>
        <dbReference type="PROSITE-ProRule" id="PRU00581"/>
    </source>
</evidence>
<organism evidence="8 9">
    <name type="scientific">Petromyzon marinus</name>
    <name type="common">Sea lamprey</name>
    <dbReference type="NCBI Taxonomy" id="7757"/>
    <lineage>
        <taxon>Eukaryota</taxon>
        <taxon>Metazoa</taxon>
        <taxon>Chordata</taxon>
        <taxon>Craniata</taxon>
        <taxon>Vertebrata</taxon>
        <taxon>Cyclostomata</taxon>
        <taxon>Hyperoartia</taxon>
        <taxon>Petromyzontiformes</taxon>
        <taxon>Petromyzontidae</taxon>
        <taxon>Petromyzon</taxon>
    </lineage>
</organism>
<dbReference type="InterPro" id="IPR008253">
    <property type="entry name" value="Marvel"/>
</dbReference>
<dbReference type="GO" id="GO:0016020">
    <property type="term" value="C:membrane"/>
    <property type="evidence" value="ECO:0007669"/>
    <property type="project" value="UniProtKB-SubCell"/>
</dbReference>
<dbReference type="Pfam" id="PF01284">
    <property type="entry name" value="MARVEL"/>
    <property type="match status" value="1"/>
</dbReference>
<keyword evidence="3 6" id="KW-1133">Transmembrane helix</keyword>
<feature type="transmembrane region" description="Helical" evidence="6">
    <location>
        <begin position="20"/>
        <end position="45"/>
    </location>
</feature>
<evidence type="ECO:0000256" key="4">
    <source>
        <dbReference type="ARBA" id="ARBA00023136"/>
    </source>
</evidence>
<keyword evidence="8" id="KW-1185">Reference proteome</keyword>
<accession>A0AAJ7XD21</accession>
<dbReference type="InterPro" id="IPR050578">
    <property type="entry name" value="MARVEL-CKLF_proteins"/>
</dbReference>
<keyword evidence="4 5" id="KW-0472">Membrane</keyword>